<reference evidence="9 10" key="1">
    <citation type="submission" date="2017-09" db="EMBL/GenBank/DDBJ databases">
        <title>Depth-based differentiation of microbial function through sediment-hosted aquifers and enrichment of novel symbionts in the deep terrestrial subsurface.</title>
        <authorList>
            <person name="Probst A.J."/>
            <person name="Ladd B."/>
            <person name="Jarett J.K."/>
            <person name="Geller-Mcgrath D.E."/>
            <person name="Sieber C.M."/>
            <person name="Emerson J.B."/>
            <person name="Anantharaman K."/>
            <person name="Thomas B.C."/>
            <person name="Malmstrom R."/>
            <person name="Stieglmeier M."/>
            <person name="Klingl A."/>
            <person name="Woyke T."/>
            <person name="Ryan C.M."/>
            <person name="Banfield J.F."/>
        </authorList>
    </citation>
    <scope>NUCLEOTIDE SEQUENCE [LARGE SCALE GENOMIC DNA]</scope>
    <source>
        <strain evidence="9">CG11_big_fil_rev_8_21_14_0_20_39_34</strain>
    </source>
</reference>
<feature type="binding site" evidence="7">
    <location>
        <position position="101"/>
    </location>
    <ligand>
        <name>S-adenosyl-L-methionine</name>
        <dbReference type="ChEBI" id="CHEBI:59789"/>
    </ligand>
</feature>
<keyword evidence="2 7" id="KW-0489">Methyltransferase</keyword>
<dbReference type="GO" id="GO:0000049">
    <property type="term" value="F:tRNA binding"/>
    <property type="evidence" value="ECO:0007669"/>
    <property type="project" value="UniProtKB-UniRule"/>
</dbReference>
<evidence type="ECO:0000256" key="2">
    <source>
        <dbReference type="ARBA" id="ARBA00022603"/>
    </source>
</evidence>
<dbReference type="Pfam" id="PF00588">
    <property type="entry name" value="SpoU_methylase"/>
    <property type="match status" value="1"/>
</dbReference>
<dbReference type="InterPro" id="IPR033671">
    <property type="entry name" value="TrmH"/>
</dbReference>
<evidence type="ECO:0000313" key="10">
    <source>
        <dbReference type="Proteomes" id="UP000229600"/>
    </source>
</evidence>
<dbReference type="EC" id="2.1.1.34" evidence="7"/>
<evidence type="ECO:0000259" key="8">
    <source>
        <dbReference type="Pfam" id="PF00588"/>
    </source>
</evidence>
<sequence>MKTEQRQQKIDSVIAQRQRDFVVVIENISDPHNAAAILRSCDAFGVQEVHFIFEEEPQYNPRRVGKASSSSANKWLTYKTFSSTKDCLSELHSEGYTLVGTILDAQATNFYQEDFTCEKIALIIGNEHRGISKEAQKFCDRKIYFPMRGFVESFNVSVAAALFLSEITRQRMQSGKDFSLSQIEKNKLMELWLQK</sequence>
<evidence type="ECO:0000256" key="1">
    <source>
        <dbReference type="ARBA" id="ARBA00022555"/>
    </source>
</evidence>
<dbReference type="GO" id="GO:0141100">
    <property type="term" value="F:tRNA (guanine(18)-2'-O)-methyltransferase activity"/>
    <property type="evidence" value="ECO:0007669"/>
    <property type="project" value="UniProtKB-UniRule"/>
</dbReference>
<accession>A0A2H0N6L4</accession>
<evidence type="ECO:0000256" key="5">
    <source>
        <dbReference type="ARBA" id="ARBA00022694"/>
    </source>
</evidence>
<keyword evidence="3 7" id="KW-0808">Transferase</keyword>
<protein>
    <recommendedName>
        <fullName evidence="7">tRNA (guanosine(18)-2'-O)-methyltransferase</fullName>
        <ecNumber evidence="7">2.1.1.34</ecNumber>
    </recommendedName>
    <alternativeName>
        <fullName evidence="7">tRNA [Gm18] methyltransferase</fullName>
    </alternativeName>
</protein>
<dbReference type="SUPFAM" id="SSF75217">
    <property type="entry name" value="alpha/beta knot"/>
    <property type="match status" value="1"/>
</dbReference>
<dbReference type="CDD" id="cd18092">
    <property type="entry name" value="SpoU-like_TrmH"/>
    <property type="match status" value="1"/>
</dbReference>
<comment type="similarity">
    <text evidence="7">Belongs to the class IV-like SAM-binding methyltransferase superfamily. RNA methyltransferase TrmH family.</text>
</comment>
<dbReference type="Proteomes" id="UP000229600">
    <property type="component" value="Unassembled WGS sequence"/>
</dbReference>
<dbReference type="Gene3D" id="3.40.1280.10">
    <property type="match status" value="1"/>
</dbReference>
<evidence type="ECO:0000313" key="9">
    <source>
        <dbReference type="EMBL" id="PIR04533.1"/>
    </source>
</evidence>
<gene>
    <name evidence="7" type="primary">trmH</name>
    <name evidence="9" type="ORF">COV59_00185</name>
</gene>
<comment type="caution">
    <text evidence="7">Lacks conserved residue(s) required for the propagation of feature annotation.</text>
</comment>
<dbReference type="EMBL" id="PCWN01000001">
    <property type="protein sequence ID" value="PIR04533.1"/>
    <property type="molecule type" value="Genomic_DNA"/>
</dbReference>
<comment type="catalytic activity">
    <reaction evidence="7">
        <text>guanosine(18) in tRNA + S-adenosyl-L-methionine = 2'-O-methylguanosine(18) in tRNA + S-adenosyl-L-homocysteine + H(+)</text>
        <dbReference type="Rhea" id="RHEA:20077"/>
        <dbReference type="Rhea" id="RHEA-COMP:10190"/>
        <dbReference type="Rhea" id="RHEA-COMP:10192"/>
        <dbReference type="ChEBI" id="CHEBI:15378"/>
        <dbReference type="ChEBI" id="CHEBI:57856"/>
        <dbReference type="ChEBI" id="CHEBI:59789"/>
        <dbReference type="ChEBI" id="CHEBI:74269"/>
        <dbReference type="ChEBI" id="CHEBI:74445"/>
        <dbReference type="EC" id="2.1.1.34"/>
    </reaction>
</comment>
<proteinExistence type="inferred from homology"/>
<keyword evidence="6 7" id="KW-0694">RNA-binding</keyword>
<keyword evidence="4 7" id="KW-0949">S-adenosyl-L-methionine</keyword>
<dbReference type="AlphaFoldDB" id="A0A2H0N6L4"/>
<dbReference type="PANTHER" id="PTHR43453">
    <property type="entry name" value="RRNA METHYLASE-LIKE"/>
    <property type="match status" value="1"/>
</dbReference>
<dbReference type="InterPro" id="IPR001537">
    <property type="entry name" value="SpoU_MeTrfase"/>
</dbReference>
<evidence type="ECO:0000256" key="6">
    <source>
        <dbReference type="ARBA" id="ARBA00022884"/>
    </source>
</evidence>
<evidence type="ECO:0000256" key="4">
    <source>
        <dbReference type="ARBA" id="ARBA00022691"/>
    </source>
</evidence>
<dbReference type="GO" id="GO:0002938">
    <property type="term" value="P:tRNA guanine ribose methylation"/>
    <property type="evidence" value="ECO:0007669"/>
    <property type="project" value="UniProtKB-UniRule"/>
</dbReference>
<dbReference type="HAMAP" id="MF_02060">
    <property type="entry name" value="tRNA_methyltr_TrmH"/>
    <property type="match status" value="1"/>
</dbReference>
<evidence type="ECO:0000256" key="7">
    <source>
        <dbReference type="HAMAP-Rule" id="MF_02060"/>
    </source>
</evidence>
<dbReference type="PANTHER" id="PTHR43453:SF1">
    <property type="entry name" value="TRNA_RRNA METHYLTRANSFERASE SPOU TYPE DOMAIN-CONTAINING PROTEIN"/>
    <property type="match status" value="1"/>
</dbReference>
<comment type="function">
    <text evidence="7">Catalyzes the 2'-O methylation of guanosine at position 18 in tRNA.</text>
</comment>
<dbReference type="InterPro" id="IPR029028">
    <property type="entry name" value="Alpha/beta_knot_MTases"/>
</dbReference>
<keyword evidence="5 7" id="KW-0819">tRNA processing</keyword>
<keyword evidence="1 7" id="KW-0820">tRNA-binding</keyword>
<name>A0A2H0N6L4_9BACT</name>
<feature type="domain" description="tRNA/rRNA methyltransferase SpoU type" evidence="8">
    <location>
        <begin position="21"/>
        <end position="164"/>
    </location>
</feature>
<organism evidence="9 10">
    <name type="scientific">Candidatus Magasanikbacteria bacterium CG11_big_fil_rev_8_21_14_0_20_39_34</name>
    <dbReference type="NCBI Taxonomy" id="1974653"/>
    <lineage>
        <taxon>Bacteria</taxon>
        <taxon>Candidatus Magasanikiibacteriota</taxon>
    </lineage>
</organism>
<comment type="caution">
    <text evidence="9">The sequence shown here is derived from an EMBL/GenBank/DDBJ whole genome shotgun (WGS) entry which is preliminary data.</text>
</comment>
<dbReference type="InterPro" id="IPR029026">
    <property type="entry name" value="tRNA_m1G_MTases_N"/>
</dbReference>
<evidence type="ECO:0000256" key="3">
    <source>
        <dbReference type="ARBA" id="ARBA00022679"/>
    </source>
</evidence>